<reference evidence="2 3" key="1">
    <citation type="submission" date="2019-01" db="EMBL/GenBank/DDBJ databases">
        <title>Genome sequencing of strain 2JSPR-7.</title>
        <authorList>
            <person name="Heo J."/>
            <person name="Kim S.-J."/>
            <person name="Kim J.-S."/>
            <person name="Hong S.-B."/>
            <person name="Kwon S.-W."/>
        </authorList>
    </citation>
    <scope>NUCLEOTIDE SEQUENCE [LARGE SCALE GENOMIC DNA]</scope>
    <source>
        <strain evidence="2 3">2JSPR-7</strain>
    </source>
</reference>
<evidence type="ECO:0000313" key="2">
    <source>
        <dbReference type="EMBL" id="QAY63231.1"/>
    </source>
</evidence>
<evidence type="ECO:0000256" key="1">
    <source>
        <dbReference type="SAM" id="MobiDB-lite"/>
    </source>
</evidence>
<feature type="region of interest" description="Disordered" evidence="1">
    <location>
        <begin position="104"/>
        <end position="131"/>
    </location>
</feature>
<protein>
    <submittedName>
        <fullName evidence="2">Uncharacterized protein</fullName>
    </submittedName>
</protein>
<proteinExistence type="predicted"/>
<gene>
    <name evidence="2" type="ORF">ET495_08220</name>
</gene>
<dbReference type="Proteomes" id="UP000291758">
    <property type="component" value="Chromosome"/>
</dbReference>
<dbReference type="AlphaFoldDB" id="A0A4V0YE75"/>
<sequence>MIPAPYQPGRPPQFQPFPTMTAPHAASKVSLPDPMAVHRDPSRRRLTGGTLASHARVTGDYQWTRLADLSVLGSQALVGRGISLERAVMRHAYAIPRTSVRAIRQHRAARTAPQATPSPSAATRSTSAVDL</sequence>
<dbReference type="KEGG" id="xyl:ET495_08220"/>
<name>A0A4V0YE75_9MICO</name>
<organism evidence="2 3">
    <name type="scientific">Xylanimonas allomyrinae</name>
    <dbReference type="NCBI Taxonomy" id="2509459"/>
    <lineage>
        <taxon>Bacteria</taxon>
        <taxon>Bacillati</taxon>
        <taxon>Actinomycetota</taxon>
        <taxon>Actinomycetes</taxon>
        <taxon>Micrococcales</taxon>
        <taxon>Promicromonosporaceae</taxon>
        <taxon>Xylanimonas</taxon>
    </lineage>
</organism>
<evidence type="ECO:0000313" key="3">
    <source>
        <dbReference type="Proteomes" id="UP000291758"/>
    </source>
</evidence>
<accession>A0A4V0YE75</accession>
<dbReference type="OrthoDB" id="9943506at2"/>
<feature type="compositionally biased region" description="Low complexity" evidence="1">
    <location>
        <begin position="110"/>
        <end position="131"/>
    </location>
</feature>
<keyword evidence="3" id="KW-1185">Reference proteome</keyword>
<dbReference type="RefSeq" id="WP_129204130.1">
    <property type="nucleotide sequence ID" value="NZ_CP035495.1"/>
</dbReference>
<dbReference type="EMBL" id="CP035495">
    <property type="protein sequence ID" value="QAY63231.1"/>
    <property type="molecule type" value="Genomic_DNA"/>
</dbReference>